<dbReference type="Proteomes" id="UP000694523">
    <property type="component" value="Unplaced"/>
</dbReference>
<accession>A0A8C6U8S3</accession>
<sequence length="237" mass="27106">MMRQQLQLLQRSSFYLELDDTVWPLLEQQRLQEALRKARAHVRLLLDLLDLLLEEIVLSRQDLQNFLLQSEQGQVDTCLLTDTLSTVRQVHEYLKDFDIRPTRNMGPLDLDIRLPNAGPNRYPPVTAMLDHKLPVFFDNLQLHAKSTTVTLAWANAGGLPGDPNEFFEVQTKVLHPTVGEHGWDSKCAILGMSCVLDGLTPDRLYQFSIKRLDRINLVYAEFIDTCILKTLAEDPAV</sequence>
<dbReference type="InterPro" id="IPR048317">
    <property type="entry name" value="DUF5581_C"/>
</dbReference>
<dbReference type="Pfam" id="PF17744">
    <property type="entry name" value="DUF5581"/>
    <property type="match status" value="1"/>
</dbReference>
<dbReference type="Ensembl" id="ENSNMLT00000036695.1">
    <property type="protein sequence ID" value="ENSNMLP00000032963.1"/>
    <property type="gene ID" value="ENSNMLG00000020561.1"/>
</dbReference>
<organism evidence="2 3">
    <name type="scientific">Neogobius melanostomus</name>
    <name type="common">round goby</name>
    <dbReference type="NCBI Taxonomy" id="47308"/>
    <lineage>
        <taxon>Eukaryota</taxon>
        <taxon>Metazoa</taxon>
        <taxon>Chordata</taxon>
        <taxon>Craniata</taxon>
        <taxon>Vertebrata</taxon>
        <taxon>Euteleostomi</taxon>
        <taxon>Actinopterygii</taxon>
        <taxon>Neopterygii</taxon>
        <taxon>Teleostei</taxon>
        <taxon>Neoteleostei</taxon>
        <taxon>Acanthomorphata</taxon>
        <taxon>Gobiaria</taxon>
        <taxon>Gobiiformes</taxon>
        <taxon>Gobioidei</taxon>
        <taxon>Gobiidae</taxon>
        <taxon>Benthophilinae</taxon>
        <taxon>Neogobiini</taxon>
        <taxon>Neogobius</taxon>
    </lineage>
</organism>
<feature type="domain" description="DUF5581" evidence="1">
    <location>
        <begin position="132"/>
        <end position="232"/>
    </location>
</feature>
<reference evidence="2" key="2">
    <citation type="submission" date="2025-09" db="UniProtKB">
        <authorList>
            <consortium name="Ensembl"/>
        </authorList>
    </citation>
    <scope>IDENTIFICATION</scope>
</reference>
<evidence type="ECO:0000313" key="2">
    <source>
        <dbReference type="Ensembl" id="ENSNMLP00000032963.1"/>
    </source>
</evidence>
<evidence type="ECO:0000259" key="1">
    <source>
        <dbReference type="Pfam" id="PF17744"/>
    </source>
</evidence>
<dbReference type="InterPro" id="IPR036116">
    <property type="entry name" value="FN3_sf"/>
</dbReference>
<proteinExistence type="predicted"/>
<reference evidence="2" key="1">
    <citation type="submission" date="2025-08" db="UniProtKB">
        <authorList>
            <consortium name="Ensembl"/>
        </authorList>
    </citation>
    <scope>IDENTIFICATION</scope>
</reference>
<dbReference type="AlphaFoldDB" id="A0A8C6U8S3"/>
<protein>
    <recommendedName>
        <fullName evidence="1">DUF5581 domain-containing protein</fullName>
    </recommendedName>
</protein>
<name>A0A8C6U8S3_9GOBI</name>
<dbReference type="InterPro" id="IPR003961">
    <property type="entry name" value="FN3_dom"/>
</dbReference>
<evidence type="ECO:0000313" key="3">
    <source>
        <dbReference type="Proteomes" id="UP000694523"/>
    </source>
</evidence>
<dbReference type="SUPFAM" id="SSF49265">
    <property type="entry name" value="Fibronectin type III"/>
    <property type="match status" value="1"/>
</dbReference>
<dbReference type="PANTHER" id="PTHR14537">
    <property type="entry name" value="FIBRONECTIN TYPE III DOMAIN-CONTAINING PROTEIN 11"/>
    <property type="match status" value="1"/>
</dbReference>
<dbReference type="InterPro" id="IPR039581">
    <property type="entry name" value="FNDC11"/>
</dbReference>
<keyword evidence="3" id="KW-1185">Reference proteome</keyword>
<dbReference type="CDD" id="cd00063">
    <property type="entry name" value="FN3"/>
    <property type="match status" value="1"/>
</dbReference>